<dbReference type="Pfam" id="PF09471">
    <property type="entry name" value="Peptidase_M64"/>
    <property type="match status" value="1"/>
</dbReference>
<dbReference type="InterPro" id="IPR019026">
    <property type="entry name" value="Peptidase_M64_IgA"/>
</dbReference>
<organism evidence="2 3">
    <name type="scientific">Pseudolycoriella hygida</name>
    <dbReference type="NCBI Taxonomy" id="35572"/>
    <lineage>
        <taxon>Eukaryota</taxon>
        <taxon>Metazoa</taxon>
        <taxon>Ecdysozoa</taxon>
        <taxon>Arthropoda</taxon>
        <taxon>Hexapoda</taxon>
        <taxon>Insecta</taxon>
        <taxon>Pterygota</taxon>
        <taxon>Neoptera</taxon>
        <taxon>Endopterygota</taxon>
        <taxon>Diptera</taxon>
        <taxon>Nematocera</taxon>
        <taxon>Sciaroidea</taxon>
        <taxon>Sciaridae</taxon>
        <taxon>Pseudolycoriella</taxon>
    </lineage>
</organism>
<feature type="transmembrane region" description="Helical" evidence="1">
    <location>
        <begin position="34"/>
        <end position="56"/>
    </location>
</feature>
<evidence type="ECO:0000313" key="3">
    <source>
        <dbReference type="Proteomes" id="UP001151699"/>
    </source>
</evidence>
<dbReference type="GO" id="GO:0008237">
    <property type="term" value="F:metallopeptidase activity"/>
    <property type="evidence" value="ECO:0007669"/>
    <property type="project" value="InterPro"/>
</dbReference>
<dbReference type="AlphaFoldDB" id="A0A9Q0S5D7"/>
<dbReference type="InterPro" id="IPR024079">
    <property type="entry name" value="MetalloPept_cat_dom_sf"/>
</dbReference>
<evidence type="ECO:0000313" key="2">
    <source>
        <dbReference type="EMBL" id="KAJ6645714.1"/>
    </source>
</evidence>
<sequence>MNPIIELITDKGANLLFKMHSLLHRSTSLTNQKMLRYILAVLLLQVALIAGEAFYAKIHQSPQDSHKCVILEQETIRKYKGFETSDENELKIFVKAAVSASADAMLTFEDDSKIIEIFAKDLNVLKAHIDTLCSTKEVVPSLPFDRSTGPEIQRIVTSGNQANRIDVVFMGDGYTATERSQFFDDIRRLTVDMFNGETFKSYLPVFNIWAIYVESVDSGIGYNGARNTPFRLYRQAGQLRGIYTANAAYARQVCQLTGASGCDYPSLIGNDNYYGGLGGEFVISTKSNRTGTIVLRHEMGHNFVNVGEEYDNGQVYRGVNSAASLSLVNTRWGHWLSGSGQVRAERAIYRLLEYPWADLSQGARTFTFTSDGTYSRYYLQASVSAAGEANSLEFVLDGVTLPWQSRGSDDREFYSWSGNTGFSQGQHTITVRSRTPPTNPDIPRMICNIVLHEFGNENEFNIENDYYSAYPTWDVSRRVTYRPTNAGCLMRNMTHNELCSVCKEGMWYQFLQRISLIDEVSVSNVVSPNQTKHIVLHTLKLGQLRDSASVIPGEKLEIRWSLAGQLQSGLNDHFDIYAQAGSWSVSVRFVTPEVRSDPSGLLLDTETFTVSI</sequence>
<reference evidence="2" key="1">
    <citation type="submission" date="2022-07" db="EMBL/GenBank/DDBJ databases">
        <authorList>
            <person name="Trinca V."/>
            <person name="Uliana J.V.C."/>
            <person name="Torres T.T."/>
            <person name="Ward R.J."/>
            <person name="Monesi N."/>
        </authorList>
    </citation>
    <scope>NUCLEOTIDE SEQUENCE</scope>
    <source>
        <strain evidence="2">HSMRA1968</strain>
        <tissue evidence="2">Whole embryos</tissue>
    </source>
</reference>
<evidence type="ECO:0008006" key="4">
    <source>
        <dbReference type="Google" id="ProtNLM"/>
    </source>
</evidence>
<comment type="caution">
    <text evidence="2">The sequence shown here is derived from an EMBL/GenBank/DDBJ whole genome shotgun (WGS) entry which is preliminary data.</text>
</comment>
<dbReference type="OrthoDB" id="2961863at2759"/>
<dbReference type="Proteomes" id="UP001151699">
    <property type="component" value="Chromosome A"/>
</dbReference>
<gene>
    <name evidence="2" type="ORF">Bhyg_00922</name>
</gene>
<protein>
    <recommendedName>
        <fullName evidence="4">IgA Peptidase M64</fullName>
    </recommendedName>
</protein>
<keyword evidence="3" id="KW-1185">Reference proteome</keyword>
<accession>A0A9Q0S5D7</accession>
<dbReference type="EMBL" id="WJQU01000001">
    <property type="protein sequence ID" value="KAJ6645714.1"/>
    <property type="molecule type" value="Genomic_DNA"/>
</dbReference>
<proteinExistence type="predicted"/>
<keyword evidence="1" id="KW-0812">Transmembrane</keyword>
<dbReference type="Gene3D" id="3.40.390.10">
    <property type="entry name" value="Collagenase (Catalytic Domain)"/>
    <property type="match status" value="2"/>
</dbReference>
<evidence type="ECO:0000256" key="1">
    <source>
        <dbReference type="SAM" id="Phobius"/>
    </source>
</evidence>
<name>A0A9Q0S5D7_9DIPT</name>
<keyword evidence="1" id="KW-0472">Membrane</keyword>
<keyword evidence="1" id="KW-1133">Transmembrane helix</keyword>